<keyword evidence="3" id="KW-1185">Reference proteome</keyword>
<keyword evidence="1" id="KW-0472">Membrane</keyword>
<protein>
    <recommendedName>
        <fullName evidence="4">Nitrate/nitrite sensing protein domain-containing protein</fullName>
    </recommendedName>
</protein>
<name>A0A4Y8S9D7_9SPHI</name>
<gene>
    <name evidence="2" type="ORF">E2R66_19880</name>
</gene>
<organism evidence="2 3">
    <name type="scientific">Mucilaginibacter psychrotolerans</name>
    <dbReference type="NCBI Taxonomy" id="1524096"/>
    <lineage>
        <taxon>Bacteria</taxon>
        <taxon>Pseudomonadati</taxon>
        <taxon>Bacteroidota</taxon>
        <taxon>Sphingobacteriia</taxon>
        <taxon>Sphingobacteriales</taxon>
        <taxon>Sphingobacteriaceae</taxon>
        <taxon>Mucilaginibacter</taxon>
    </lineage>
</organism>
<keyword evidence="1" id="KW-0812">Transmembrane</keyword>
<dbReference type="OrthoDB" id="1345881at2"/>
<reference evidence="2 3" key="1">
    <citation type="journal article" date="2017" name="Int. J. Syst. Evol. Microbiol.">
        <title>Mucilaginibacterpsychrotolerans sp. nov., isolated from peatlands.</title>
        <authorList>
            <person name="Deng Y."/>
            <person name="Shen L."/>
            <person name="Xu B."/>
            <person name="Liu Y."/>
            <person name="Gu Z."/>
            <person name="Liu H."/>
            <person name="Zhou Y."/>
        </authorList>
    </citation>
    <scope>NUCLEOTIDE SEQUENCE [LARGE SCALE GENOMIC DNA]</scope>
    <source>
        <strain evidence="2 3">NH7-4</strain>
    </source>
</reference>
<keyword evidence="1" id="KW-1133">Transmembrane helix</keyword>
<proteinExistence type="predicted"/>
<evidence type="ECO:0000256" key="1">
    <source>
        <dbReference type="SAM" id="Phobius"/>
    </source>
</evidence>
<evidence type="ECO:0000313" key="2">
    <source>
        <dbReference type="EMBL" id="TFF35225.1"/>
    </source>
</evidence>
<dbReference type="AlphaFoldDB" id="A0A4Y8S9D7"/>
<sequence length="260" mass="30033">MLLQYLPKSEPITTYQLAFLFTLVIPLILSGIQIYMLWKQGYQIKKGQNQADKEDIRELTRLVESVKSEFVKDNARMLSELDMNKDRKGKNFTQAQQAIINFYTDFNNWTGALFSLHPSMFNINNFETIETEIAKLNVLQQKAELSNSLMDLLVDAHECTQLGYSLIGEALKFGHCLNNFFPALLNNYNKIQQIDTDFVQAAAYASEIRGEQFLHDTRAKLLGEVKILKETYTPEKQRNMVELLASQVRFKNLAKNYLLQ</sequence>
<dbReference type="Proteomes" id="UP000297540">
    <property type="component" value="Unassembled WGS sequence"/>
</dbReference>
<evidence type="ECO:0008006" key="4">
    <source>
        <dbReference type="Google" id="ProtNLM"/>
    </source>
</evidence>
<evidence type="ECO:0000313" key="3">
    <source>
        <dbReference type="Proteomes" id="UP000297540"/>
    </source>
</evidence>
<accession>A0A4Y8S9D7</accession>
<dbReference type="RefSeq" id="WP_133233693.1">
    <property type="nucleotide sequence ID" value="NZ_SOZE01000023.1"/>
</dbReference>
<dbReference type="EMBL" id="SOZE01000023">
    <property type="protein sequence ID" value="TFF35225.1"/>
    <property type="molecule type" value="Genomic_DNA"/>
</dbReference>
<feature type="transmembrane region" description="Helical" evidence="1">
    <location>
        <begin position="15"/>
        <end position="38"/>
    </location>
</feature>
<comment type="caution">
    <text evidence="2">The sequence shown here is derived from an EMBL/GenBank/DDBJ whole genome shotgun (WGS) entry which is preliminary data.</text>
</comment>